<proteinExistence type="predicted"/>
<evidence type="ECO:0000313" key="3">
    <source>
        <dbReference type="WBParaSite" id="PSAMB.scaffold3081size19730.g20357.t1"/>
    </source>
</evidence>
<name>A0A914W584_9BILA</name>
<accession>A0A914W584</accession>
<feature type="domain" description="AB hydrolase-1" evidence="1">
    <location>
        <begin position="28"/>
        <end position="246"/>
    </location>
</feature>
<protein>
    <submittedName>
        <fullName evidence="3">AB hydrolase-1 domain-containing protein</fullName>
    </submittedName>
</protein>
<sequence length="257" mass="29573">MDSPSEQCVFIDGRPINFIVYGSGPKNVLCLSGTLGTWKMDFGPVLHKFDPAIYTVVVWDPPGYGKSRPPRRHYIAQVCRNDAQLALQLMRTPYAVFGWSEGGRTSFHLADMGPDDVICGVEWGGVSGISPQSSRYFKLIQDVNTWPPERRQMYEEIYEASELATIWREQCLFYVNTFEKVPGGSLPCRKILPFIRQPFLIINGMKDRFMAEPSKYIADKIPNARYVTHDEGGHNIHIEQKDWFFEVVFDFFDQVWK</sequence>
<evidence type="ECO:0000259" key="1">
    <source>
        <dbReference type="Pfam" id="PF12697"/>
    </source>
</evidence>
<dbReference type="GO" id="GO:0017171">
    <property type="term" value="F:serine hydrolase activity"/>
    <property type="evidence" value="ECO:0007669"/>
    <property type="project" value="TreeGrafter"/>
</dbReference>
<dbReference type="Pfam" id="PF12697">
    <property type="entry name" value="Abhydrolase_6"/>
    <property type="match status" value="1"/>
</dbReference>
<dbReference type="Gene3D" id="3.40.50.1820">
    <property type="entry name" value="alpha/beta hydrolase"/>
    <property type="match status" value="1"/>
</dbReference>
<dbReference type="PANTHER" id="PTHR46331:SF2">
    <property type="entry name" value="VALACYCLOVIR HYDROLASE"/>
    <property type="match status" value="1"/>
</dbReference>
<dbReference type="Proteomes" id="UP000887566">
    <property type="component" value="Unplaced"/>
</dbReference>
<dbReference type="InterPro" id="IPR000073">
    <property type="entry name" value="AB_hydrolase_1"/>
</dbReference>
<keyword evidence="2" id="KW-1185">Reference proteome</keyword>
<dbReference type="AlphaFoldDB" id="A0A914W584"/>
<organism evidence="2 3">
    <name type="scientific">Plectus sambesii</name>
    <dbReference type="NCBI Taxonomy" id="2011161"/>
    <lineage>
        <taxon>Eukaryota</taxon>
        <taxon>Metazoa</taxon>
        <taxon>Ecdysozoa</taxon>
        <taxon>Nematoda</taxon>
        <taxon>Chromadorea</taxon>
        <taxon>Plectida</taxon>
        <taxon>Plectina</taxon>
        <taxon>Plectoidea</taxon>
        <taxon>Plectidae</taxon>
        <taxon>Plectus</taxon>
    </lineage>
</organism>
<dbReference type="WBParaSite" id="PSAMB.scaffold3081size19730.g20357.t1">
    <property type="protein sequence ID" value="PSAMB.scaffold3081size19730.g20357.t1"/>
    <property type="gene ID" value="PSAMB.scaffold3081size19730.g20357"/>
</dbReference>
<dbReference type="PANTHER" id="PTHR46331">
    <property type="entry name" value="VALACYCLOVIR HYDROLASE"/>
    <property type="match status" value="1"/>
</dbReference>
<dbReference type="InterPro" id="IPR029058">
    <property type="entry name" value="AB_hydrolase_fold"/>
</dbReference>
<reference evidence="3" key="1">
    <citation type="submission" date="2022-11" db="UniProtKB">
        <authorList>
            <consortium name="WormBaseParasite"/>
        </authorList>
    </citation>
    <scope>IDENTIFICATION</scope>
</reference>
<dbReference type="SUPFAM" id="SSF53474">
    <property type="entry name" value="alpha/beta-Hydrolases"/>
    <property type="match status" value="1"/>
</dbReference>
<evidence type="ECO:0000313" key="2">
    <source>
        <dbReference type="Proteomes" id="UP000887566"/>
    </source>
</evidence>